<dbReference type="AlphaFoldDB" id="A0A399RL98"/>
<keyword evidence="1" id="KW-0732">Signal</keyword>
<feature type="signal peptide" evidence="1">
    <location>
        <begin position="1"/>
        <end position="27"/>
    </location>
</feature>
<evidence type="ECO:0000313" key="3">
    <source>
        <dbReference type="Proteomes" id="UP000266385"/>
    </source>
</evidence>
<dbReference type="OrthoDB" id="7362294at2"/>
<dbReference type="Proteomes" id="UP000266385">
    <property type="component" value="Unassembled WGS sequence"/>
</dbReference>
<dbReference type="PIRSF" id="PIRSF025560">
    <property type="entry name" value="UCP025560"/>
    <property type="match status" value="1"/>
</dbReference>
<evidence type="ECO:0000313" key="2">
    <source>
        <dbReference type="EMBL" id="RIJ30579.1"/>
    </source>
</evidence>
<name>A0A399RL98_9PROT</name>
<dbReference type="EMBL" id="QWFX01000006">
    <property type="protein sequence ID" value="RIJ30579.1"/>
    <property type="molecule type" value="Genomic_DNA"/>
</dbReference>
<dbReference type="InterPro" id="IPR008309">
    <property type="entry name" value="YdbL"/>
</dbReference>
<gene>
    <name evidence="2" type="ORF">D1223_08120</name>
</gene>
<dbReference type="RefSeq" id="WP_119375889.1">
    <property type="nucleotide sequence ID" value="NZ_QWFX01000006.1"/>
</dbReference>
<organism evidence="2 3">
    <name type="scientific">Henriciella mobilis</name>
    <dbReference type="NCBI Taxonomy" id="2305467"/>
    <lineage>
        <taxon>Bacteria</taxon>
        <taxon>Pseudomonadati</taxon>
        <taxon>Pseudomonadota</taxon>
        <taxon>Alphaproteobacteria</taxon>
        <taxon>Hyphomonadales</taxon>
        <taxon>Hyphomonadaceae</taxon>
        <taxon>Henriciella</taxon>
    </lineage>
</organism>
<feature type="chain" id="PRO_5017197893" evidence="1">
    <location>
        <begin position="28"/>
        <end position="117"/>
    </location>
</feature>
<accession>A0A399RL98</accession>
<keyword evidence="3" id="KW-1185">Reference proteome</keyword>
<comment type="caution">
    <text evidence="2">The sequence shown here is derived from an EMBL/GenBank/DDBJ whole genome shotgun (WGS) entry which is preliminary data.</text>
</comment>
<dbReference type="Pfam" id="PF07027">
    <property type="entry name" value="DUF1318"/>
    <property type="match status" value="1"/>
</dbReference>
<reference evidence="2 3" key="1">
    <citation type="submission" date="2018-08" db="EMBL/GenBank/DDBJ databases">
        <title>Henriciella mobilis sp. nov., isolated from seawater.</title>
        <authorList>
            <person name="Cheng H."/>
            <person name="Wu Y.-H."/>
            <person name="Xu X.-W."/>
            <person name="Guo L.-L."/>
        </authorList>
    </citation>
    <scope>NUCLEOTIDE SEQUENCE [LARGE SCALE GENOMIC DNA]</scope>
    <source>
        <strain evidence="2 3">JN25</strain>
    </source>
</reference>
<sequence length="117" mass="12440">MTAFFRILITAVLVAGAAVMFAGSANAGDPQIEAAKDQGVVGERIDGYLGIVDGSADASLMRLVQDINNKRRAAYDKLAEQTGTTTEQVARVTGEKLISQAARGEYVMDESGTWTKK</sequence>
<evidence type="ECO:0000256" key="1">
    <source>
        <dbReference type="SAM" id="SignalP"/>
    </source>
</evidence>
<proteinExistence type="predicted"/>
<protein>
    <submittedName>
        <fullName evidence="2">DUF1318 domain-containing protein</fullName>
    </submittedName>
</protein>